<evidence type="ECO:0000259" key="7">
    <source>
        <dbReference type="Pfam" id="PF00931"/>
    </source>
</evidence>
<dbReference type="Gene3D" id="1.20.5.4130">
    <property type="match status" value="1"/>
</dbReference>
<dbReference type="OMA" id="LHFVTAP"/>
<dbReference type="InterPro" id="IPR058922">
    <property type="entry name" value="WHD_DRP"/>
</dbReference>
<dbReference type="GO" id="GO:0043531">
    <property type="term" value="F:ADP binding"/>
    <property type="evidence" value="ECO:0007669"/>
    <property type="project" value="InterPro"/>
</dbReference>
<dbReference type="AlphaFoldDB" id="A0A0E0MYY6"/>
<evidence type="ECO:0000313" key="12">
    <source>
        <dbReference type="Proteomes" id="UP000008022"/>
    </source>
</evidence>
<dbReference type="InterPro" id="IPR036388">
    <property type="entry name" value="WH-like_DNA-bd_sf"/>
</dbReference>
<dbReference type="Gene3D" id="3.80.10.10">
    <property type="entry name" value="Ribonuclease Inhibitor"/>
    <property type="match status" value="1"/>
</dbReference>
<keyword evidence="12" id="KW-1185">Reference proteome</keyword>
<dbReference type="SUPFAM" id="SSF52058">
    <property type="entry name" value="L domain-like"/>
    <property type="match status" value="1"/>
</dbReference>
<evidence type="ECO:0000259" key="10">
    <source>
        <dbReference type="Pfam" id="PF23598"/>
    </source>
</evidence>
<dbReference type="HOGENOM" id="CLU_000837_25_0_1"/>
<dbReference type="InterPro" id="IPR038005">
    <property type="entry name" value="RX-like_CC"/>
</dbReference>
<dbReference type="Gramene" id="ORUFI01G24620.1">
    <property type="protein sequence ID" value="ORUFI01G24620.1"/>
    <property type="gene ID" value="ORUFI01G24620"/>
</dbReference>
<reference evidence="12" key="1">
    <citation type="submission" date="2013-06" db="EMBL/GenBank/DDBJ databases">
        <authorList>
            <person name="Zhao Q."/>
        </authorList>
    </citation>
    <scope>NUCLEOTIDE SEQUENCE</scope>
    <source>
        <strain evidence="12">cv. W1943</strain>
    </source>
</reference>
<feature type="domain" description="NB-ARC" evidence="7">
    <location>
        <begin position="237"/>
        <end position="322"/>
    </location>
</feature>
<dbReference type="InterPro" id="IPR041118">
    <property type="entry name" value="Rx_N"/>
</dbReference>
<accession>A0A0E0MYY6</accession>
<keyword evidence="3" id="KW-0677">Repeat</keyword>
<dbReference type="SUPFAM" id="SSF52540">
    <property type="entry name" value="P-loop containing nucleoside triphosphate hydrolases"/>
    <property type="match status" value="1"/>
</dbReference>
<organism evidence="11 12">
    <name type="scientific">Oryza rufipogon</name>
    <name type="common">Brownbeard rice</name>
    <name type="synonym">Asian wild rice</name>
    <dbReference type="NCBI Taxonomy" id="4529"/>
    <lineage>
        <taxon>Eukaryota</taxon>
        <taxon>Viridiplantae</taxon>
        <taxon>Streptophyta</taxon>
        <taxon>Embryophyta</taxon>
        <taxon>Tracheophyta</taxon>
        <taxon>Spermatophyta</taxon>
        <taxon>Magnoliopsida</taxon>
        <taxon>Liliopsida</taxon>
        <taxon>Poales</taxon>
        <taxon>Poaceae</taxon>
        <taxon>BOP clade</taxon>
        <taxon>Oryzoideae</taxon>
        <taxon>Oryzeae</taxon>
        <taxon>Oryzinae</taxon>
        <taxon>Oryza</taxon>
    </lineage>
</organism>
<dbReference type="InterPro" id="IPR002182">
    <property type="entry name" value="NB-ARC"/>
</dbReference>
<dbReference type="eggNOG" id="KOG4658">
    <property type="taxonomic scope" value="Eukaryota"/>
</dbReference>
<feature type="domain" description="Disease resistance N-terminal" evidence="8">
    <location>
        <begin position="49"/>
        <end position="140"/>
    </location>
</feature>
<feature type="domain" description="Disease resistance protein winged helix" evidence="9">
    <location>
        <begin position="460"/>
        <end position="532"/>
    </location>
</feature>
<dbReference type="InterPro" id="IPR055414">
    <property type="entry name" value="LRR_R13L4/SHOC2-like"/>
</dbReference>
<dbReference type="CDD" id="cd14798">
    <property type="entry name" value="RX-CC_like"/>
    <property type="match status" value="1"/>
</dbReference>
<dbReference type="Gene3D" id="1.10.10.10">
    <property type="entry name" value="Winged helix-like DNA-binding domain superfamily/Winged helix DNA-binding domain"/>
    <property type="match status" value="1"/>
</dbReference>
<protein>
    <submittedName>
        <fullName evidence="11">Uncharacterized protein</fullName>
    </submittedName>
</protein>
<dbReference type="PANTHER" id="PTHR23155:SF1116">
    <property type="entry name" value="OS12G0273300 PROTEIN"/>
    <property type="match status" value="1"/>
</dbReference>
<dbReference type="Pfam" id="PF23598">
    <property type="entry name" value="LRR_14"/>
    <property type="match status" value="1"/>
</dbReference>
<feature type="domain" description="Disease resistance R13L4/SHOC-2-like LRR" evidence="10">
    <location>
        <begin position="584"/>
        <end position="970"/>
    </location>
</feature>
<dbReference type="Pfam" id="PF18052">
    <property type="entry name" value="Rx_N"/>
    <property type="match status" value="1"/>
</dbReference>
<dbReference type="STRING" id="4529.A0A0E0MYY6"/>
<dbReference type="InterPro" id="IPR042197">
    <property type="entry name" value="Apaf_helical"/>
</dbReference>
<comment type="similarity">
    <text evidence="1">Belongs to the disease resistance NB-LRR family.</text>
</comment>
<dbReference type="InterPro" id="IPR044974">
    <property type="entry name" value="Disease_R_plants"/>
</dbReference>
<evidence type="ECO:0000256" key="1">
    <source>
        <dbReference type="ARBA" id="ARBA00008894"/>
    </source>
</evidence>
<dbReference type="Gene3D" id="1.10.8.430">
    <property type="entry name" value="Helical domain of apoptotic protease-activating factors"/>
    <property type="match status" value="1"/>
</dbReference>
<dbReference type="PRINTS" id="PR00364">
    <property type="entry name" value="DISEASERSIST"/>
</dbReference>
<keyword evidence="2" id="KW-0433">Leucine-rich repeat</keyword>
<evidence type="ECO:0000256" key="3">
    <source>
        <dbReference type="ARBA" id="ARBA00022737"/>
    </source>
</evidence>
<dbReference type="GO" id="GO:0042742">
    <property type="term" value="P:defense response to bacterium"/>
    <property type="evidence" value="ECO:0007669"/>
    <property type="project" value="UniProtKB-ARBA"/>
</dbReference>
<dbReference type="FunFam" id="1.10.10.10:FF:000322">
    <property type="entry name" value="Probable disease resistance protein At1g63360"/>
    <property type="match status" value="1"/>
</dbReference>
<evidence type="ECO:0000313" key="11">
    <source>
        <dbReference type="EnsemblPlants" id="ORUFI01G24620.1"/>
    </source>
</evidence>
<keyword evidence="4" id="KW-0547">Nucleotide-binding</keyword>
<dbReference type="GO" id="GO:0009626">
    <property type="term" value="P:plant-type hypersensitive response"/>
    <property type="evidence" value="ECO:0007669"/>
    <property type="project" value="UniProtKB-ARBA"/>
</dbReference>
<reference evidence="11" key="2">
    <citation type="submission" date="2015-06" db="UniProtKB">
        <authorList>
            <consortium name="EnsemblPlants"/>
        </authorList>
    </citation>
    <scope>IDENTIFICATION</scope>
</reference>
<dbReference type="GO" id="GO:0002758">
    <property type="term" value="P:innate immune response-activating signaling pathway"/>
    <property type="evidence" value="ECO:0007669"/>
    <property type="project" value="UniProtKB-ARBA"/>
</dbReference>
<dbReference type="Pfam" id="PF00931">
    <property type="entry name" value="NB-ARC"/>
    <property type="match status" value="1"/>
</dbReference>
<keyword evidence="6" id="KW-0175">Coiled coil</keyword>
<sequence length="991" mass="110394">MNNADSIKLKVTIINCIIKTCRRFGQPGYEPINRASELEGAAMELTAGAMSLLLKKVCELLMAELNLDKKLTKSIGDLRTELTMMHGVVRWIGEVPPEQLDGQVRLWARQVREISYDMEDAVDAYLVRVADGEPEAAKQNRRLSESLKRAARLFTKGRALHQIAGAVEEAQGRGKSLSDLRQKYGGLKLHGAGEGCAAIDPRLTALYVEVAKLVGVDKARDELSELLLSSSGGSMQQQQQLRTVSVFGFGGLGKTTLARAVYESIREQFDCAAFVSVSRNPNITKIFRKLLFELDREQYSDINDLDRDDVQLIDELRSFLQSRSRIITTTRKINVSKACCSSGDDKIYEMKRLSDDDSKKLLYTRIFTHENNCPHELKQVSTDILKKCDGVPLAIITIASLLAGNNNRPIKTKDQWHNLLNSIGRGLTVGEGVDDMQKILSFSYYDLPPHLKTCLLYLSIFPEDYEIERDRLIWRWIAEDFVQCENNWDNLFEVGESYFNELINRSMVEPVGIDFEGRAQACRVHDMMLDFILPLSKEENFITIIDDSEHRTSWQHKNDNKIRRLAIQNTCRMAEEATASSMSQVRSFTLFRPGVNSMPSLSLFQVLRVLDLEGCDLSKFSNLNLRHVGKLSHLRYLGLRRTYIAELPTEIGNLKVLQTLDIRGAHGIRELPPAITGLRQLMCLRLDWDTRLPRNGGLATLTSLEEMTGLRVRRDSADGVVRELRCLKKLRVLRLQWGEMEHGAGRAVVGALGELQGIQSIEIYAYGGGGGGVGNVGDGWVPPACLRRFVSNGPTSAFSALPAWVRCSPLPRLAFLDVWVDRVRRGDIGVVGELPALQSLRLRATGRIDARPAVERFAVRAGAFPCAAACALLHFVTAPSMFPRGAMPRVRRLSFSLRAWDFAAGGDGGGGGGLRLGLRDLGMQNLPSLEDVRVEVWYKNTGDGGGSAVTRKVEEALRRVAAVHPNRPAINIRRRKMTTGSAQSDSSTLSI</sequence>
<evidence type="ECO:0000256" key="6">
    <source>
        <dbReference type="ARBA" id="ARBA00023054"/>
    </source>
</evidence>
<dbReference type="InterPro" id="IPR027417">
    <property type="entry name" value="P-loop_NTPase"/>
</dbReference>
<evidence type="ECO:0000256" key="4">
    <source>
        <dbReference type="ARBA" id="ARBA00022741"/>
    </source>
</evidence>
<dbReference type="InterPro" id="IPR032675">
    <property type="entry name" value="LRR_dom_sf"/>
</dbReference>
<dbReference type="Pfam" id="PF23559">
    <property type="entry name" value="WHD_DRP"/>
    <property type="match status" value="1"/>
</dbReference>
<proteinExistence type="inferred from homology"/>
<evidence type="ECO:0000259" key="8">
    <source>
        <dbReference type="Pfam" id="PF18052"/>
    </source>
</evidence>
<dbReference type="PANTHER" id="PTHR23155">
    <property type="entry name" value="DISEASE RESISTANCE PROTEIN RP"/>
    <property type="match status" value="1"/>
</dbReference>
<dbReference type="Proteomes" id="UP000008022">
    <property type="component" value="Unassembled WGS sequence"/>
</dbReference>
<evidence type="ECO:0000256" key="5">
    <source>
        <dbReference type="ARBA" id="ARBA00022821"/>
    </source>
</evidence>
<dbReference type="Gene3D" id="3.40.50.300">
    <property type="entry name" value="P-loop containing nucleotide triphosphate hydrolases"/>
    <property type="match status" value="1"/>
</dbReference>
<name>A0A0E0MYY6_ORYRU</name>
<evidence type="ECO:0000259" key="9">
    <source>
        <dbReference type="Pfam" id="PF23559"/>
    </source>
</evidence>
<keyword evidence="5" id="KW-0611">Plant defense</keyword>
<evidence type="ECO:0000256" key="2">
    <source>
        <dbReference type="ARBA" id="ARBA00022614"/>
    </source>
</evidence>
<dbReference type="EnsemblPlants" id="ORUFI01G24620.1">
    <property type="protein sequence ID" value="ORUFI01G24620.1"/>
    <property type="gene ID" value="ORUFI01G24620"/>
</dbReference>